<comment type="subcellular location">
    <subcellularLocation>
        <location evidence="1">Cell membrane</location>
        <topology evidence="1">Multi-pass membrane protein</topology>
    </subcellularLocation>
</comment>
<dbReference type="GO" id="GO:0055085">
    <property type="term" value="P:transmembrane transport"/>
    <property type="evidence" value="ECO:0007669"/>
    <property type="project" value="InterPro"/>
</dbReference>
<dbReference type="SUPFAM" id="SSF161098">
    <property type="entry name" value="MetI-like"/>
    <property type="match status" value="1"/>
</dbReference>
<evidence type="ECO:0000256" key="2">
    <source>
        <dbReference type="ARBA" id="ARBA00022448"/>
    </source>
</evidence>
<feature type="transmembrane region" description="Helical" evidence="7">
    <location>
        <begin position="78"/>
        <end position="96"/>
    </location>
</feature>
<name>A0A6L9G8H3_9MICC</name>
<evidence type="ECO:0000313" key="9">
    <source>
        <dbReference type="EMBL" id="NAZ18121.1"/>
    </source>
</evidence>
<comment type="caution">
    <text evidence="9">The sequence shown here is derived from an EMBL/GenBank/DDBJ whole genome shotgun (WGS) entry which is preliminary data.</text>
</comment>
<dbReference type="GO" id="GO:0005886">
    <property type="term" value="C:plasma membrane"/>
    <property type="evidence" value="ECO:0007669"/>
    <property type="project" value="UniProtKB-SubCell"/>
</dbReference>
<dbReference type="AlphaFoldDB" id="A0A6L9G8H3"/>
<keyword evidence="2" id="KW-0813">Transport</keyword>
<evidence type="ECO:0000259" key="8">
    <source>
        <dbReference type="PROSITE" id="PS50928"/>
    </source>
</evidence>
<dbReference type="Gene3D" id="1.10.3720.10">
    <property type="entry name" value="MetI-like"/>
    <property type="match status" value="1"/>
</dbReference>
<dbReference type="InterPro" id="IPR035906">
    <property type="entry name" value="MetI-like_sf"/>
</dbReference>
<protein>
    <submittedName>
        <fullName evidence="9">Iron ABC transporter permease</fullName>
    </submittedName>
</protein>
<dbReference type="PANTHER" id="PTHR30183">
    <property type="entry name" value="MOLYBDENUM TRANSPORT SYSTEM PERMEASE PROTEIN MODB"/>
    <property type="match status" value="1"/>
</dbReference>
<keyword evidence="3" id="KW-1003">Cell membrane</keyword>
<feature type="transmembrane region" description="Helical" evidence="7">
    <location>
        <begin position="26"/>
        <end position="44"/>
    </location>
</feature>
<dbReference type="EMBL" id="WYDN01000236">
    <property type="protein sequence ID" value="NAZ18121.1"/>
    <property type="molecule type" value="Genomic_DNA"/>
</dbReference>
<feature type="non-terminal residue" evidence="9">
    <location>
        <position position="109"/>
    </location>
</feature>
<evidence type="ECO:0000256" key="1">
    <source>
        <dbReference type="ARBA" id="ARBA00004651"/>
    </source>
</evidence>
<dbReference type="InterPro" id="IPR000515">
    <property type="entry name" value="MetI-like"/>
</dbReference>
<feature type="domain" description="ABC transmembrane type-1" evidence="8">
    <location>
        <begin position="1"/>
        <end position="109"/>
    </location>
</feature>
<dbReference type="Proteomes" id="UP000477543">
    <property type="component" value="Unassembled WGS sequence"/>
</dbReference>
<keyword evidence="4 7" id="KW-0812">Transmembrane</keyword>
<accession>A0A6L9G8H3</accession>
<reference evidence="9 10" key="1">
    <citation type="submission" date="2020-01" db="EMBL/GenBank/DDBJ databases">
        <title>Glutamicibacter soli M275.</title>
        <authorList>
            <person name="Meng X."/>
        </authorList>
    </citation>
    <scope>NUCLEOTIDE SEQUENCE [LARGE SCALE GENOMIC DNA]</scope>
    <source>
        <strain evidence="9 10">M275</strain>
    </source>
</reference>
<evidence type="ECO:0000256" key="4">
    <source>
        <dbReference type="ARBA" id="ARBA00022692"/>
    </source>
</evidence>
<evidence type="ECO:0000256" key="7">
    <source>
        <dbReference type="SAM" id="Phobius"/>
    </source>
</evidence>
<evidence type="ECO:0000313" key="10">
    <source>
        <dbReference type="Proteomes" id="UP000477543"/>
    </source>
</evidence>
<evidence type="ECO:0000256" key="5">
    <source>
        <dbReference type="ARBA" id="ARBA00022989"/>
    </source>
</evidence>
<keyword evidence="6 7" id="KW-0472">Membrane</keyword>
<evidence type="ECO:0000256" key="3">
    <source>
        <dbReference type="ARBA" id="ARBA00022475"/>
    </source>
</evidence>
<proteinExistence type="predicted"/>
<keyword evidence="5 7" id="KW-1133">Transmembrane helix</keyword>
<sequence>LAAVMGTGAAWLVSIYDFPGRRGLEWLLLLPLAVPAYIGAYALADFLDYSGPVQIALREAFGWTSARDYWFPAIRSRWAAVLVLSAALYPYVYLLTRAALHEQSSSAYE</sequence>
<feature type="non-terminal residue" evidence="9">
    <location>
        <position position="1"/>
    </location>
</feature>
<evidence type="ECO:0000256" key="6">
    <source>
        <dbReference type="ARBA" id="ARBA00023136"/>
    </source>
</evidence>
<gene>
    <name evidence="9" type="ORF">GT020_19025</name>
</gene>
<organism evidence="9 10">
    <name type="scientific">Glutamicibacter soli</name>
    <dbReference type="NCBI Taxonomy" id="453836"/>
    <lineage>
        <taxon>Bacteria</taxon>
        <taxon>Bacillati</taxon>
        <taxon>Actinomycetota</taxon>
        <taxon>Actinomycetes</taxon>
        <taxon>Micrococcales</taxon>
        <taxon>Micrococcaceae</taxon>
        <taxon>Glutamicibacter</taxon>
    </lineage>
</organism>
<dbReference type="PROSITE" id="PS50928">
    <property type="entry name" value="ABC_TM1"/>
    <property type="match status" value="1"/>
</dbReference>
<dbReference type="PANTHER" id="PTHR30183:SF2">
    <property type="entry name" value="IRON UTILIZATION PROTEIN"/>
    <property type="match status" value="1"/>
</dbReference>